<proteinExistence type="predicted"/>
<reference evidence="2 3" key="1">
    <citation type="journal article" date="2019" name="Int. J. Syst. Evol. Microbiol.">
        <title>The Global Catalogue of Microorganisms (GCM) 10K type strain sequencing project: providing services to taxonomists for standard genome sequencing and annotation.</title>
        <authorList>
            <consortium name="The Broad Institute Genomics Platform"/>
            <consortium name="The Broad Institute Genome Sequencing Center for Infectious Disease"/>
            <person name="Wu L."/>
            <person name="Ma J."/>
        </authorList>
    </citation>
    <scope>NUCLEOTIDE SEQUENCE [LARGE SCALE GENOMIC DNA]</scope>
    <source>
        <strain evidence="2 3">JCM 15478</strain>
    </source>
</reference>
<evidence type="ECO:0000313" key="2">
    <source>
        <dbReference type="EMBL" id="GAA2087530.1"/>
    </source>
</evidence>
<name>A0ABN2WAQ8_9ACTN</name>
<protein>
    <submittedName>
        <fullName evidence="2">Uncharacterized protein</fullName>
    </submittedName>
</protein>
<dbReference type="InterPro" id="IPR045592">
    <property type="entry name" value="DUF6461"/>
</dbReference>
<organism evidence="2 3">
    <name type="scientific">Streptomyces albiaxialis</name>
    <dbReference type="NCBI Taxonomy" id="329523"/>
    <lineage>
        <taxon>Bacteria</taxon>
        <taxon>Bacillati</taxon>
        <taxon>Actinomycetota</taxon>
        <taxon>Actinomycetes</taxon>
        <taxon>Kitasatosporales</taxon>
        <taxon>Streptomycetaceae</taxon>
        <taxon>Streptomyces</taxon>
    </lineage>
</organism>
<keyword evidence="3" id="KW-1185">Reference proteome</keyword>
<sequence>MLVPEPTVRADAREHHTALVRECGVWFGRLSVVRGVPVGEALARCGGTDVGTATVAHVRECGINAYPDTLPVVVADEQDGWTLLLEPDGAHGTAAEGLDRLSAGTVAASVEWGDIDQESSLALAVDGRVLAGFASDRGTAPEGPDPDAVAPFVTGLDFDVPGGEEAALLVFIERVSGVRITAQWIGERHRAAALVARDAFEPAFPRTWLDAAAPEVAASLPGLGATERYATAAEAAAGACRDAGVTGTAALRLLEADAAALDERERARRRDELADLALELSRRVLVMRWRRCQPPDETLPIGERLRLRMAQRDTEPVAERALQAQAYALGAAAGSLADDPSDAVALALRNARLSERERQPRPRQCPKSVRPDA</sequence>
<accession>A0ABN2WAQ8</accession>
<feature type="region of interest" description="Disordered" evidence="1">
    <location>
        <begin position="350"/>
        <end position="373"/>
    </location>
</feature>
<evidence type="ECO:0000256" key="1">
    <source>
        <dbReference type="SAM" id="MobiDB-lite"/>
    </source>
</evidence>
<dbReference type="Pfam" id="PF20062">
    <property type="entry name" value="DUF6461"/>
    <property type="match status" value="1"/>
</dbReference>
<dbReference type="EMBL" id="BAAAPE010000013">
    <property type="protein sequence ID" value="GAA2087530.1"/>
    <property type="molecule type" value="Genomic_DNA"/>
</dbReference>
<dbReference type="RefSeq" id="WP_344531577.1">
    <property type="nucleotide sequence ID" value="NZ_BAAAPE010000013.1"/>
</dbReference>
<evidence type="ECO:0000313" key="3">
    <source>
        <dbReference type="Proteomes" id="UP001500016"/>
    </source>
</evidence>
<dbReference type="Proteomes" id="UP001500016">
    <property type="component" value="Unassembled WGS sequence"/>
</dbReference>
<comment type="caution">
    <text evidence="2">The sequence shown here is derived from an EMBL/GenBank/DDBJ whole genome shotgun (WGS) entry which is preliminary data.</text>
</comment>
<gene>
    <name evidence="2" type="ORF">GCM10009801_50600</name>
</gene>